<evidence type="ECO:0000313" key="2">
    <source>
        <dbReference type="Proteomes" id="UP000254893"/>
    </source>
</evidence>
<sequence>MDFTTIHYLRYGNAVQQEIYQLLQKHRIFDLLAVYHPILAGTYPIAINIDSSDLDIICEVQDFQSFQELLKKEFAHREDFSVRHKIIYDEPSVICSFKLDRFEFELFGQNIPTTRQYAYRHMLIEYNLLKTHGDPFREKIIQLKKQGIKTEPAFAQLLELEGDPYLALLDIEKL</sequence>
<reference evidence="1 2" key="1">
    <citation type="submission" date="2018-06" db="EMBL/GenBank/DDBJ databases">
        <authorList>
            <consortium name="Pathogen Informatics"/>
            <person name="Doyle S."/>
        </authorList>
    </citation>
    <scope>NUCLEOTIDE SEQUENCE [LARGE SCALE GENOMIC DNA]</scope>
    <source>
        <strain evidence="1 2">NCTC11388</strain>
    </source>
</reference>
<name>A0A380CWU5_SPHSI</name>
<dbReference type="Pfam" id="PF14091">
    <property type="entry name" value="DUF4269"/>
    <property type="match status" value="1"/>
</dbReference>
<evidence type="ECO:0008006" key="3">
    <source>
        <dbReference type="Google" id="ProtNLM"/>
    </source>
</evidence>
<evidence type="ECO:0000313" key="1">
    <source>
        <dbReference type="EMBL" id="SUJ29402.1"/>
    </source>
</evidence>
<proteinExistence type="predicted"/>
<protein>
    <recommendedName>
        <fullName evidence="3">DUF4269 domain-containing protein</fullName>
    </recommendedName>
</protein>
<dbReference type="AlphaFoldDB" id="A0A380CWU5"/>
<accession>A0A380CWU5</accession>
<dbReference type="EMBL" id="UGYW01000002">
    <property type="protein sequence ID" value="SUJ29402.1"/>
    <property type="molecule type" value="Genomic_DNA"/>
</dbReference>
<dbReference type="InterPro" id="IPR025365">
    <property type="entry name" value="DUF4269"/>
</dbReference>
<organism evidence="1 2">
    <name type="scientific">Sphingobacterium spiritivorum</name>
    <name type="common">Flavobacterium spiritivorum</name>
    <dbReference type="NCBI Taxonomy" id="258"/>
    <lineage>
        <taxon>Bacteria</taxon>
        <taxon>Pseudomonadati</taxon>
        <taxon>Bacteroidota</taxon>
        <taxon>Sphingobacteriia</taxon>
        <taxon>Sphingobacteriales</taxon>
        <taxon>Sphingobacteriaceae</taxon>
        <taxon>Sphingobacterium</taxon>
    </lineage>
</organism>
<dbReference type="RefSeq" id="WP_115171781.1">
    <property type="nucleotide sequence ID" value="NZ_UGYW01000002.1"/>
</dbReference>
<gene>
    <name evidence="1" type="ORF">NCTC11388_04630</name>
</gene>
<dbReference type="Proteomes" id="UP000254893">
    <property type="component" value="Unassembled WGS sequence"/>
</dbReference>